<feature type="transmembrane region" description="Helical" evidence="9">
    <location>
        <begin position="88"/>
        <end position="107"/>
    </location>
</feature>
<dbReference type="EMBL" id="RSED01000004">
    <property type="protein sequence ID" value="RRS05305.1"/>
    <property type="molecule type" value="Genomic_DNA"/>
</dbReference>
<keyword evidence="6 9" id="KW-0472">Membrane</keyword>
<evidence type="ECO:0000256" key="3">
    <source>
        <dbReference type="ARBA" id="ARBA00022475"/>
    </source>
</evidence>
<keyword evidence="3" id="KW-1003">Cell membrane</keyword>
<feature type="transmembrane region" description="Helical" evidence="9">
    <location>
        <begin position="36"/>
        <end position="54"/>
    </location>
</feature>
<protein>
    <submittedName>
        <fullName evidence="10">QacE family quaternary ammonium compound efflux SMR transporter</fullName>
    </submittedName>
</protein>
<gene>
    <name evidence="10" type="ORF">EIP75_07090</name>
</gene>
<dbReference type="InterPro" id="IPR037185">
    <property type="entry name" value="EmrE-like"/>
</dbReference>
<comment type="similarity">
    <text evidence="7 8">Belongs to the drug/metabolite transporter (DMT) superfamily. Small multidrug resistance (SMR) (TC 2.A.7.1) family.</text>
</comment>
<dbReference type="GO" id="GO:0031460">
    <property type="term" value="P:glycine betaine transport"/>
    <property type="evidence" value="ECO:0007669"/>
    <property type="project" value="TreeGrafter"/>
</dbReference>
<dbReference type="OrthoDB" id="9808638at2"/>
<keyword evidence="2" id="KW-0813">Transport</keyword>
<dbReference type="AlphaFoldDB" id="A0A426VEN1"/>
<keyword evidence="5 9" id="KW-1133">Transmembrane helix</keyword>
<evidence type="ECO:0000313" key="10">
    <source>
        <dbReference type="EMBL" id="RRS05305.1"/>
    </source>
</evidence>
<dbReference type="RefSeq" id="WP_125242523.1">
    <property type="nucleotide sequence ID" value="NZ_RSED01000004.1"/>
</dbReference>
<evidence type="ECO:0000256" key="8">
    <source>
        <dbReference type="RuleBase" id="RU003942"/>
    </source>
</evidence>
<keyword evidence="11" id="KW-1185">Reference proteome</keyword>
<dbReference type="PANTHER" id="PTHR30561">
    <property type="entry name" value="SMR FAMILY PROTON-DEPENDENT DRUG EFFLUX TRANSPORTER SUGE"/>
    <property type="match status" value="1"/>
</dbReference>
<dbReference type="FunFam" id="1.10.3730.20:FF:000001">
    <property type="entry name" value="Quaternary ammonium compound resistance transporter SugE"/>
    <property type="match status" value="1"/>
</dbReference>
<dbReference type="GO" id="GO:0005886">
    <property type="term" value="C:plasma membrane"/>
    <property type="evidence" value="ECO:0007669"/>
    <property type="project" value="UniProtKB-SubCell"/>
</dbReference>
<evidence type="ECO:0000256" key="6">
    <source>
        <dbReference type="ARBA" id="ARBA00023136"/>
    </source>
</evidence>
<comment type="caution">
    <text evidence="10">The sequence shown here is derived from an EMBL/GenBank/DDBJ whole genome shotgun (WGS) entry which is preliminary data.</text>
</comment>
<organism evidence="10 11">
    <name type="scientific">Aquabacterium soli</name>
    <dbReference type="NCBI Taxonomy" id="2493092"/>
    <lineage>
        <taxon>Bacteria</taxon>
        <taxon>Pseudomonadati</taxon>
        <taxon>Pseudomonadota</taxon>
        <taxon>Betaproteobacteria</taxon>
        <taxon>Burkholderiales</taxon>
        <taxon>Aquabacterium</taxon>
    </lineage>
</organism>
<evidence type="ECO:0000256" key="9">
    <source>
        <dbReference type="SAM" id="Phobius"/>
    </source>
</evidence>
<dbReference type="InterPro" id="IPR045324">
    <property type="entry name" value="Small_multidrug_res"/>
</dbReference>
<dbReference type="GO" id="GO:0015220">
    <property type="term" value="F:choline transmembrane transporter activity"/>
    <property type="evidence" value="ECO:0007669"/>
    <property type="project" value="TreeGrafter"/>
</dbReference>
<evidence type="ECO:0000256" key="1">
    <source>
        <dbReference type="ARBA" id="ARBA00004651"/>
    </source>
</evidence>
<comment type="subcellular location">
    <subcellularLocation>
        <location evidence="1 8">Cell membrane</location>
        <topology evidence="1 8">Multi-pass membrane protein</topology>
    </subcellularLocation>
</comment>
<proteinExistence type="inferred from homology"/>
<sequence>MPSIPAYLSLALAILCEVIATSLLKQSDTFTRLWPSVFTVVFYVVSFAFLSLTLRTMPTGIAYAIWSGVGIVLISLVSWLWFGQRLDVPALAGMGLIIAGVVVINVFSRSVSH</sequence>
<dbReference type="GO" id="GO:0015199">
    <property type="term" value="F:amino-acid betaine transmembrane transporter activity"/>
    <property type="evidence" value="ECO:0007669"/>
    <property type="project" value="TreeGrafter"/>
</dbReference>
<evidence type="ECO:0000256" key="4">
    <source>
        <dbReference type="ARBA" id="ARBA00022692"/>
    </source>
</evidence>
<dbReference type="Gene3D" id="1.10.3730.20">
    <property type="match status" value="1"/>
</dbReference>
<evidence type="ECO:0000256" key="7">
    <source>
        <dbReference type="ARBA" id="ARBA00038032"/>
    </source>
</evidence>
<dbReference type="InterPro" id="IPR000390">
    <property type="entry name" value="Small_drug/metabolite_transptr"/>
</dbReference>
<dbReference type="SUPFAM" id="SSF103481">
    <property type="entry name" value="Multidrug resistance efflux transporter EmrE"/>
    <property type="match status" value="1"/>
</dbReference>
<dbReference type="PANTHER" id="PTHR30561:SF1">
    <property type="entry name" value="MULTIDRUG TRANSPORTER EMRE"/>
    <property type="match status" value="1"/>
</dbReference>
<evidence type="ECO:0000256" key="2">
    <source>
        <dbReference type="ARBA" id="ARBA00022448"/>
    </source>
</evidence>
<dbReference type="Pfam" id="PF00893">
    <property type="entry name" value="Multi_Drug_Res"/>
    <property type="match status" value="1"/>
</dbReference>
<dbReference type="GO" id="GO:0015297">
    <property type="term" value="F:antiporter activity"/>
    <property type="evidence" value="ECO:0007669"/>
    <property type="project" value="TreeGrafter"/>
</dbReference>
<evidence type="ECO:0000256" key="5">
    <source>
        <dbReference type="ARBA" id="ARBA00022989"/>
    </source>
</evidence>
<accession>A0A426VEN1</accession>
<dbReference type="Proteomes" id="UP000269265">
    <property type="component" value="Unassembled WGS sequence"/>
</dbReference>
<name>A0A426VEN1_9BURK</name>
<evidence type="ECO:0000313" key="11">
    <source>
        <dbReference type="Proteomes" id="UP000269265"/>
    </source>
</evidence>
<feature type="transmembrane region" description="Helical" evidence="9">
    <location>
        <begin position="61"/>
        <end position="82"/>
    </location>
</feature>
<dbReference type="GO" id="GO:1990961">
    <property type="term" value="P:xenobiotic detoxification by transmembrane export across the plasma membrane"/>
    <property type="evidence" value="ECO:0007669"/>
    <property type="project" value="UniProtKB-ARBA"/>
</dbReference>
<reference evidence="10 11" key="1">
    <citation type="submission" date="2018-12" db="EMBL/GenBank/DDBJ databases">
        <title>The whole draft genome of Aquabacterium sp. SJQ9.</title>
        <authorList>
            <person name="Sun L."/>
            <person name="Gao X."/>
            <person name="Chen W."/>
            <person name="Huang K."/>
        </authorList>
    </citation>
    <scope>NUCLEOTIDE SEQUENCE [LARGE SCALE GENOMIC DNA]</scope>
    <source>
        <strain evidence="10 11">SJQ9</strain>
    </source>
</reference>
<keyword evidence="4 8" id="KW-0812">Transmembrane</keyword>